<evidence type="ECO:0000259" key="8">
    <source>
        <dbReference type="SMART" id="SM01351"/>
    </source>
</evidence>
<keyword evidence="6" id="KW-0862">Zinc</keyword>
<keyword evidence="4" id="KW-0479">Metal-binding</keyword>
<comment type="caution">
    <text evidence="9">The sequence shown here is derived from an EMBL/GenBank/DDBJ whole genome shotgun (WGS) entry which is preliminary data.</text>
</comment>
<keyword evidence="7" id="KW-0482">Metalloprotease</keyword>
<organism evidence="9 10">
    <name type="scientific">Tetrapyrgos nigripes</name>
    <dbReference type="NCBI Taxonomy" id="182062"/>
    <lineage>
        <taxon>Eukaryota</taxon>
        <taxon>Fungi</taxon>
        <taxon>Dikarya</taxon>
        <taxon>Basidiomycota</taxon>
        <taxon>Agaricomycotina</taxon>
        <taxon>Agaricomycetes</taxon>
        <taxon>Agaricomycetidae</taxon>
        <taxon>Agaricales</taxon>
        <taxon>Marasmiineae</taxon>
        <taxon>Marasmiaceae</taxon>
        <taxon>Tetrapyrgos</taxon>
    </lineage>
</organism>
<dbReference type="GO" id="GO:0004222">
    <property type="term" value="F:metalloendopeptidase activity"/>
    <property type="evidence" value="ECO:0007669"/>
    <property type="project" value="InterPro"/>
</dbReference>
<dbReference type="OrthoDB" id="412874at2759"/>
<keyword evidence="10" id="KW-1185">Reference proteome</keyword>
<evidence type="ECO:0000256" key="2">
    <source>
        <dbReference type="ARBA" id="ARBA00010279"/>
    </source>
</evidence>
<dbReference type="GO" id="GO:0006508">
    <property type="term" value="P:proteolysis"/>
    <property type="evidence" value="ECO:0007669"/>
    <property type="project" value="UniProtKB-KW"/>
</dbReference>
<dbReference type="InterPro" id="IPR024079">
    <property type="entry name" value="MetalloPept_cat_dom_sf"/>
</dbReference>
<dbReference type="Pfam" id="PF14521">
    <property type="entry name" value="Aspzincin_M35"/>
    <property type="match status" value="1"/>
</dbReference>
<evidence type="ECO:0000313" key="10">
    <source>
        <dbReference type="Proteomes" id="UP000559256"/>
    </source>
</evidence>
<dbReference type="AlphaFoldDB" id="A0A8H5CLA1"/>
<dbReference type="EMBL" id="JAACJM010000138">
    <property type="protein sequence ID" value="KAF5343563.1"/>
    <property type="molecule type" value="Genomic_DNA"/>
</dbReference>
<keyword evidence="3" id="KW-0645">Protease</keyword>
<keyword evidence="5" id="KW-0378">Hydrolase</keyword>
<comment type="cofactor">
    <cofactor evidence="1">
        <name>Zn(2+)</name>
        <dbReference type="ChEBI" id="CHEBI:29105"/>
    </cofactor>
</comment>
<evidence type="ECO:0000256" key="4">
    <source>
        <dbReference type="ARBA" id="ARBA00022723"/>
    </source>
</evidence>
<gene>
    <name evidence="9" type="ORF">D9758_012964</name>
</gene>
<evidence type="ECO:0000256" key="5">
    <source>
        <dbReference type="ARBA" id="ARBA00022801"/>
    </source>
</evidence>
<dbReference type="Proteomes" id="UP000559256">
    <property type="component" value="Unassembled WGS sequence"/>
</dbReference>
<name>A0A8H5CLA1_9AGAR</name>
<dbReference type="PANTHER" id="PTHR37016">
    <property type="match status" value="1"/>
</dbReference>
<protein>
    <recommendedName>
        <fullName evidence="8">Lysine-specific metallo-endopeptidase domain-containing protein</fullName>
    </recommendedName>
</protein>
<evidence type="ECO:0000313" key="9">
    <source>
        <dbReference type="EMBL" id="KAF5343563.1"/>
    </source>
</evidence>
<feature type="domain" description="Lysine-specific metallo-endopeptidase" evidence="8">
    <location>
        <begin position="2"/>
        <end position="99"/>
    </location>
</feature>
<dbReference type="InterPro" id="IPR050414">
    <property type="entry name" value="Fungal_M35_metalloproteases"/>
</dbReference>
<evidence type="ECO:0000256" key="3">
    <source>
        <dbReference type="ARBA" id="ARBA00022670"/>
    </source>
</evidence>
<dbReference type="InterPro" id="IPR029463">
    <property type="entry name" value="Lys_MEP"/>
</dbReference>
<reference evidence="9 10" key="1">
    <citation type="journal article" date="2020" name="ISME J.">
        <title>Uncovering the hidden diversity of litter-decomposition mechanisms in mushroom-forming fungi.</title>
        <authorList>
            <person name="Floudas D."/>
            <person name="Bentzer J."/>
            <person name="Ahren D."/>
            <person name="Johansson T."/>
            <person name="Persson P."/>
            <person name="Tunlid A."/>
        </authorList>
    </citation>
    <scope>NUCLEOTIDE SEQUENCE [LARGE SCALE GENOMIC DNA]</scope>
    <source>
        <strain evidence="9 10">CBS 291.85</strain>
    </source>
</reference>
<comment type="similarity">
    <text evidence="2">Belongs to the peptidase M35 family.</text>
</comment>
<sequence length="106" mass="11661">MATHGYNDYTYDCSCTQAGTFAYVYPNDIQTIYLCGAFWRAANTGQDSKAGTLVHESSHFTQLAGTVDEAYGRANCETLARNFPDLATVNADSHEYFAENVNPTLN</sequence>
<dbReference type="Gene3D" id="3.40.390.10">
    <property type="entry name" value="Collagenase (Catalytic Domain)"/>
    <property type="match status" value="1"/>
</dbReference>
<evidence type="ECO:0000256" key="1">
    <source>
        <dbReference type="ARBA" id="ARBA00001947"/>
    </source>
</evidence>
<dbReference type="SUPFAM" id="SSF55486">
    <property type="entry name" value="Metalloproteases ('zincins'), catalytic domain"/>
    <property type="match status" value="1"/>
</dbReference>
<accession>A0A8H5CLA1</accession>
<dbReference type="SMART" id="SM01351">
    <property type="entry name" value="Aspzincin_M35"/>
    <property type="match status" value="1"/>
</dbReference>
<dbReference type="PANTHER" id="PTHR37016:SF3">
    <property type="entry name" value="NEUTRAL PROTEASE 2-RELATED"/>
    <property type="match status" value="1"/>
</dbReference>
<dbReference type="GO" id="GO:0046872">
    <property type="term" value="F:metal ion binding"/>
    <property type="evidence" value="ECO:0007669"/>
    <property type="project" value="UniProtKB-KW"/>
</dbReference>
<evidence type="ECO:0000256" key="6">
    <source>
        <dbReference type="ARBA" id="ARBA00022833"/>
    </source>
</evidence>
<proteinExistence type="inferred from homology"/>
<evidence type="ECO:0000256" key="7">
    <source>
        <dbReference type="ARBA" id="ARBA00023049"/>
    </source>
</evidence>